<comment type="subcellular location">
    <subcellularLocation>
        <location evidence="1">Cell membrane</location>
        <topology evidence="1">Multi-pass membrane protein</topology>
    </subcellularLocation>
</comment>
<evidence type="ECO:0000256" key="5">
    <source>
        <dbReference type="ARBA" id="ARBA00022692"/>
    </source>
</evidence>
<comment type="caution">
    <text evidence="11">The sequence shown here is derived from an EMBL/GenBank/DDBJ whole genome shotgun (WGS) entry which is preliminary data.</text>
</comment>
<feature type="transmembrane region" description="Helical" evidence="10">
    <location>
        <begin position="136"/>
        <end position="154"/>
    </location>
</feature>
<feature type="transmembrane region" description="Helical" evidence="10">
    <location>
        <begin position="48"/>
        <end position="75"/>
    </location>
</feature>
<evidence type="ECO:0000256" key="7">
    <source>
        <dbReference type="ARBA" id="ARBA00023065"/>
    </source>
</evidence>
<protein>
    <recommendedName>
        <fullName evidence="9">Multidrug-efflux transporter</fullName>
    </recommendedName>
</protein>
<dbReference type="RefSeq" id="WP_114643064.1">
    <property type="nucleotide sequence ID" value="NZ_JAACIO010000022.1"/>
</dbReference>
<keyword evidence="3" id="KW-0050">Antiport</keyword>
<dbReference type="PANTHER" id="PTHR43298">
    <property type="entry name" value="MULTIDRUG RESISTANCE PROTEIN NORM-RELATED"/>
    <property type="match status" value="1"/>
</dbReference>
<evidence type="ECO:0000256" key="8">
    <source>
        <dbReference type="ARBA" id="ARBA00023136"/>
    </source>
</evidence>
<evidence type="ECO:0000256" key="9">
    <source>
        <dbReference type="ARBA" id="ARBA00031636"/>
    </source>
</evidence>
<dbReference type="PIRSF" id="PIRSF006603">
    <property type="entry name" value="DinF"/>
    <property type="match status" value="1"/>
</dbReference>
<keyword evidence="4" id="KW-1003">Cell membrane</keyword>
<accession>A0ABX9KFH6</accession>
<dbReference type="CDD" id="cd13140">
    <property type="entry name" value="MATE_like_1"/>
    <property type="match status" value="1"/>
</dbReference>
<feature type="transmembrane region" description="Helical" evidence="10">
    <location>
        <begin position="166"/>
        <end position="191"/>
    </location>
</feature>
<evidence type="ECO:0000256" key="6">
    <source>
        <dbReference type="ARBA" id="ARBA00022989"/>
    </source>
</evidence>
<reference evidence="11 12" key="1">
    <citation type="submission" date="2018-08" db="EMBL/GenBank/DDBJ databases">
        <title>Draft genome sequence of Psychrilyobacter sp. strain SD5 isolated from Black Sea water.</title>
        <authorList>
            <person name="Yadav S."/>
            <person name="Villanueva L."/>
            <person name="Damste J.S.S."/>
        </authorList>
    </citation>
    <scope>NUCLEOTIDE SEQUENCE [LARGE SCALE GENOMIC DNA]</scope>
    <source>
        <strain evidence="11 12">SD5</strain>
    </source>
</reference>
<dbReference type="PANTHER" id="PTHR43298:SF2">
    <property type="entry name" value="FMN_FAD EXPORTER YEEO-RELATED"/>
    <property type="match status" value="1"/>
</dbReference>
<keyword evidence="8 10" id="KW-0472">Membrane</keyword>
<feature type="transmembrane region" description="Helical" evidence="10">
    <location>
        <begin position="316"/>
        <end position="337"/>
    </location>
</feature>
<dbReference type="InterPro" id="IPR050222">
    <property type="entry name" value="MATE_MdtK"/>
</dbReference>
<keyword evidence="12" id="KW-1185">Reference proteome</keyword>
<dbReference type="InterPro" id="IPR002528">
    <property type="entry name" value="MATE_fam"/>
</dbReference>
<evidence type="ECO:0000313" key="12">
    <source>
        <dbReference type="Proteomes" id="UP000263486"/>
    </source>
</evidence>
<evidence type="ECO:0000256" key="3">
    <source>
        <dbReference type="ARBA" id="ARBA00022449"/>
    </source>
</evidence>
<proteinExistence type="predicted"/>
<dbReference type="InterPro" id="IPR048279">
    <property type="entry name" value="MdtK-like"/>
</dbReference>
<feature type="transmembrane region" description="Helical" evidence="10">
    <location>
        <begin position="390"/>
        <end position="410"/>
    </location>
</feature>
<evidence type="ECO:0000256" key="10">
    <source>
        <dbReference type="SAM" id="Phobius"/>
    </source>
</evidence>
<dbReference type="EMBL" id="QUAJ01000022">
    <property type="protein sequence ID" value="REI40235.1"/>
    <property type="molecule type" value="Genomic_DNA"/>
</dbReference>
<feature type="transmembrane region" description="Helical" evidence="10">
    <location>
        <begin position="284"/>
        <end position="304"/>
    </location>
</feature>
<feature type="transmembrane region" description="Helical" evidence="10">
    <location>
        <begin position="197"/>
        <end position="218"/>
    </location>
</feature>
<feature type="transmembrane region" description="Helical" evidence="10">
    <location>
        <begin position="416"/>
        <end position="437"/>
    </location>
</feature>
<evidence type="ECO:0000256" key="1">
    <source>
        <dbReference type="ARBA" id="ARBA00004651"/>
    </source>
</evidence>
<evidence type="ECO:0000256" key="4">
    <source>
        <dbReference type="ARBA" id="ARBA00022475"/>
    </source>
</evidence>
<keyword evidence="7" id="KW-0406">Ion transport</keyword>
<feature type="transmembrane region" description="Helical" evidence="10">
    <location>
        <begin position="239"/>
        <end position="264"/>
    </location>
</feature>
<dbReference type="Pfam" id="PF01554">
    <property type="entry name" value="MatE"/>
    <property type="match status" value="2"/>
</dbReference>
<gene>
    <name evidence="11" type="ORF">DYH56_11730</name>
</gene>
<feature type="transmembrane region" description="Helical" evidence="10">
    <location>
        <begin position="96"/>
        <end position="116"/>
    </location>
</feature>
<dbReference type="NCBIfam" id="TIGR00797">
    <property type="entry name" value="matE"/>
    <property type="match status" value="1"/>
</dbReference>
<keyword evidence="5 10" id="KW-0812">Transmembrane</keyword>
<evidence type="ECO:0000256" key="2">
    <source>
        <dbReference type="ARBA" id="ARBA00022448"/>
    </source>
</evidence>
<name>A0ABX9KFH6_9FUSO</name>
<feature type="transmembrane region" description="Helical" evidence="10">
    <location>
        <begin position="12"/>
        <end position="36"/>
    </location>
</feature>
<organism evidence="11 12">
    <name type="scientific">Psychrilyobacter piezotolerans</name>
    <dbReference type="NCBI Taxonomy" id="2293438"/>
    <lineage>
        <taxon>Bacteria</taxon>
        <taxon>Fusobacteriati</taxon>
        <taxon>Fusobacteriota</taxon>
        <taxon>Fusobacteriia</taxon>
        <taxon>Fusobacteriales</taxon>
        <taxon>Fusobacteriaceae</taxon>
        <taxon>Psychrilyobacter</taxon>
    </lineage>
</organism>
<evidence type="ECO:0000313" key="11">
    <source>
        <dbReference type="EMBL" id="REI40235.1"/>
    </source>
</evidence>
<feature type="transmembrane region" description="Helical" evidence="10">
    <location>
        <begin position="357"/>
        <end position="378"/>
    </location>
</feature>
<sequence length="451" mass="49743">MKKKYDLTEGNILYKLTLLSLPIMGMSLIQMAYNMIDMIWIGRLGNGAVAAVGTAGFFLNFGFAITALIFIGTGIRTSQSVGEKDYEKANSYAETSIINTIGLITVFIVGILIFRYQLIGFFKLNNPEIEKMAADYMTITAFGIFFSALSLVFTRIFNGHGDSKTPFLITSIGLILNIILDPVLIFGLFGFPRLEVIGAATATVLAQTIVSTILFIYLRKNYKIFTHGFTYDMKKTRDIFKIGTPIAAQRILFTGFSVFIARIIANWGADAIAVQRIGVQIESLSWITAGGFQGALAAFVGQNYGAKKYDRIKKGYFNAIGIISVLGIFVSFILIVFPEPIFRIFLQDDHIVSLGASYLRILGVSQLFMVVEMTTVGGFQGIGKTLPPSIVSIILTGARIPMALLLSATVLELNGIWWSITISSILKGIALPIWFMIHLKRFKEEKNLVTN</sequence>
<keyword evidence="6 10" id="KW-1133">Transmembrane helix</keyword>
<dbReference type="Proteomes" id="UP000263486">
    <property type="component" value="Unassembled WGS sequence"/>
</dbReference>
<keyword evidence="2" id="KW-0813">Transport</keyword>